<comment type="caution">
    <text evidence="2">The sequence shown here is derived from an EMBL/GenBank/DDBJ whole genome shotgun (WGS) entry which is preliminary data.</text>
</comment>
<evidence type="ECO:0000259" key="1">
    <source>
        <dbReference type="Pfam" id="PF13001"/>
    </source>
</evidence>
<reference evidence="2" key="1">
    <citation type="submission" date="2021-06" db="EMBL/GenBank/DDBJ databases">
        <authorList>
            <person name="Kallberg Y."/>
            <person name="Tangrot J."/>
            <person name="Rosling A."/>
        </authorList>
    </citation>
    <scope>NUCLEOTIDE SEQUENCE</scope>
    <source>
        <strain evidence="2">MA453B</strain>
    </source>
</reference>
<dbReference type="AlphaFoldDB" id="A0A9N8YUL1"/>
<keyword evidence="3" id="KW-1185">Reference proteome</keyword>
<accession>A0A9N8YUL1</accession>
<gene>
    <name evidence="2" type="ORF">DERYTH_LOCUS401</name>
</gene>
<organism evidence="2 3">
    <name type="scientific">Dentiscutata erythropus</name>
    <dbReference type="NCBI Taxonomy" id="1348616"/>
    <lineage>
        <taxon>Eukaryota</taxon>
        <taxon>Fungi</taxon>
        <taxon>Fungi incertae sedis</taxon>
        <taxon>Mucoromycota</taxon>
        <taxon>Glomeromycotina</taxon>
        <taxon>Glomeromycetes</taxon>
        <taxon>Diversisporales</taxon>
        <taxon>Gigasporaceae</taxon>
        <taxon>Dentiscutata</taxon>
    </lineage>
</organism>
<dbReference type="EMBL" id="CAJVPY010000086">
    <property type="protein sequence ID" value="CAG8449029.1"/>
    <property type="molecule type" value="Genomic_DNA"/>
</dbReference>
<evidence type="ECO:0000313" key="2">
    <source>
        <dbReference type="EMBL" id="CAG8449029.1"/>
    </source>
</evidence>
<dbReference type="InterPro" id="IPR024372">
    <property type="entry name" value="Ecm29_N"/>
</dbReference>
<name>A0A9N8YUL1_9GLOM</name>
<evidence type="ECO:0000313" key="3">
    <source>
        <dbReference type="Proteomes" id="UP000789405"/>
    </source>
</evidence>
<feature type="domain" description="Proteasome component Ecm29 N-terminal" evidence="1">
    <location>
        <begin position="2"/>
        <end position="117"/>
    </location>
</feature>
<dbReference type="GO" id="GO:0043248">
    <property type="term" value="P:proteasome assembly"/>
    <property type="evidence" value="ECO:0007669"/>
    <property type="project" value="InterPro"/>
</dbReference>
<proteinExistence type="predicted"/>
<dbReference type="GO" id="GO:0060090">
    <property type="term" value="F:molecular adaptor activity"/>
    <property type="evidence" value="ECO:0007669"/>
    <property type="project" value="InterPro"/>
</dbReference>
<feature type="non-terminal residue" evidence="2">
    <location>
        <position position="1"/>
    </location>
</feature>
<sequence length="290" mass="34266">FLEYIEIQFAYAENDFQFEEKLTKFLSHVLKELASPHEIARKKGKTIKMMISDMAFMIYAMEILNHIKKRMTKAIKLPWNLLAELVYSENFMRSALVKNFTIVFFKMAYDCLTEKKKGADFIQWITRKADTSIVELIGKVLLFSLLKIIKETRIENFNNLMREEGINQTLSFKPFYGSPDLSIENSEEDNENLKVIVIKFRELDQLDQFSQWMNEENVQEIINILEESNDEQPNIAINDNFKLSDVINDKDNYSKEIYTDQFYKFTTSQSIINHLESNEDSLIINFREFS</sequence>
<dbReference type="OrthoDB" id="2445881at2759"/>
<protein>
    <submittedName>
        <fullName evidence="2">3998_t:CDS:1</fullName>
    </submittedName>
</protein>
<dbReference type="Proteomes" id="UP000789405">
    <property type="component" value="Unassembled WGS sequence"/>
</dbReference>
<dbReference type="Pfam" id="PF13001">
    <property type="entry name" value="ECM29_N"/>
    <property type="match status" value="1"/>
</dbReference>